<evidence type="ECO:0000313" key="2">
    <source>
        <dbReference type="Proteomes" id="UP000296049"/>
    </source>
</evidence>
<protein>
    <submittedName>
        <fullName evidence="1">Uncharacterized protein</fullName>
    </submittedName>
</protein>
<dbReference type="EMBL" id="KB743275">
    <property type="protein sequence ID" value="EOA99782.1"/>
    <property type="molecule type" value="Genomic_DNA"/>
</dbReference>
<keyword evidence="2" id="KW-1185">Reference proteome</keyword>
<accession>R0LHJ2</accession>
<organism evidence="1 2">
    <name type="scientific">Anas platyrhynchos</name>
    <name type="common">Mallard</name>
    <name type="synonym">Anas boschas</name>
    <dbReference type="NCBI Taxonomy" id="8839"/>
    <lineage>
        <taxon>Eukaryota</taxon>
        <taxon>Metazoa</taxon>
        <taxon>Chordata</taxon>
        <taxon>Craniata</taxon>
        <taxon>Vertebrata</taxon>
        <taxon>Euteleostomi</taxon>
        <taxon>Archelosauria</taxon>
        <taxon>Archosauria</taxon>
        <taxon>Dinosauria</taxon>
        <taxon>Saurischia</taxon>
        <taxon>Theropoda</taxon>
        <taxon>Coelurosauria</taxon>
        <taxon>Aves</taxon>
        <taxon>Neognathae</taxon>
        <taxon>Galloanserae</taxon>
        <taxon>Anseriformes</taxon>
        <taxon>Anatidae</taxon>
        <taxon>Anatinae</taxon>
        <taxon>Anas</taxon>
    </lineage>
</organism>
<dbReference type="AlphaFoldDB" id="R0LHJ2"/>
<name>R0LHJ2_ANAPL</name>
<dbReference type="Proteomes" id="UP000296049">
    <property type="component" value="Unassembled WGS sequence"/>
</dbReference>
<evidence type="ECO:0000313" key="1">
    <source>
        <dbReference type="EMBL" id="EOA99782.1"/>
    </source>
</evidence>
<sequence length="230" mass="25294">MHAAACLPSHPFTYTHDKTLKIVMTSTDPRNNTDWIGESETFTKQGSRSVSGFNGSCSPCMTWDTAAYVILFAILLTEAWKEEKASSVLPVNICKHAKHAKLAWVQLFLKEPTLLTVMQTYLQLYEAGNSPEKSVGLLTLLCKGKMMKKPKNSSSSEDFVEQLSSASSVQRFTEKGVPYGCPSTLIAKQKAALYSGLPQSSVKLIGRFSFSKALDQAQTEVAEGRAEKEQ</sequence>
<gene>
    <name evidence="1" type="ORF">Anapl_01116</name>
</gene>
<proteinExistence type="predicted"/>
<reference evidence="2" key="1">
    <citation type="journal article" date="2013" name="Nat. Genet.">
        <title>The duck genome and transcriptome provide insight into an avian influenza virus reservoir species.</title>
        <authorList>
            <person name="Huang Y."/>
            <person name="Li Y."/>
            <person name="Burt D.W."/>
            <person name="Chen H."/>
            <person name="Zhang Y."/>
            <person name="Qian W."/>
            <person name="Kim H."/>
            <person name="Gan S."/>
            <person name="Zhao Y."/>
            <person name="Li J."/>
            <person name="Yi K."/>
            <person name="Feng H."/>
            <person name="Zhu P."/>
            <person name="Li B."/>
            <person name="Liu Q."/>
            <person name="Fairley S."/>
            <person name="Magor K.E."/>
            <person name="Du Z."/>
            <person name="Hu X."/>
            <person name="Goodman L."/>
            <person name="Tafer H."/>
            <person name="Vignal A."/>
            <person name="Lee T."/>
            <person name="Kim K.W."/>
            <person name="Sheng Z."/>
            <person name="An Y."/>
            <person name="Searle S."/>
            <person name="Herrero J."/>
            <person name="Groenen M.A."/>
            <person name="Crooijmans R.P."/>
            <person name="Faraut T."/>
            <person name="Cai Q."/>
            <person name="Webster R.G."/>
            <person name="Aldridge J.R."/>
            <person name="Warren W.C."/>
            <person name="Bartschat S."/>
            <person name="Kehr S."/>
            <person name="Marz M."/>
            <person name="Stadler P.F."/>
            <person name="Smith J."/>
            <person name="Kraus R.H."/>
            <person name="Zhao Y."/>
            <person name="Ren L."/>
            <person name="Fei J."/>
            <person name="Morisson M."/>
            <person name="Kaiser P."/>
            <person name="Griffin D.K."/>
            <person name="Rao M."/>
            <person name="Pitel F."/>
            <person name="Wang J."/>
            <person name="Li N."/>
        </authorList>
    </citation>
    <scope>NUCLEOTIDE SEQUENCE [LARGE SCALE GENOMIC DNA]</scope>
</reference>